<dbReference type="InterPro" id="IPR036259">
    <property type="entry name" value="MFS_trans_sf"/>
</dbReference>
<evidence type="ECO:0000256" key="4">
    <source>
        <dbReference type="ARBA" id="ARBA00023136"/>
    </source>
</evidence>
<dbReference type="VEuPathDB" id="TriTrypDB:TcYC6_0043000"/>
<dbReference type="VEuPathDB" id="TriTrypDB:TCDM_00728"/>
<feature type="transmembrane region" description="Helical" evidence="5">
    <location>
        <begin position="465"/>
        <end position="482"/>
    </location>
</feature>
<accession>A0A2V2WXH3</accession>
<dbReference type="VEuPathDB" id="TriTrypDB:BCY84_00703"/>
<dbReference type="AlphaFoldDB" id="A0A2V2WXH3"/>
<dbReference type="VEuPathDB" id="TriTrypDB:Tc_MARK_454"/>
<dbReference type="Gene3D" id="1.20.1250.20">
    <property type="entry name" value="MFS general substrate transporter like domains"/>
    <property type="match status" value="2"/>
</dbReference>
<dbReference type="PANTHER" id="PTHR21576:SF158">
    <property type="entry name" value="RIBOSOMAL RNA-PROCESSING PROTEIN 12-LIKE CONSERVED DOMAIN-CONTAINING PROTEIN"/>
    <property type="match status" value="1"/>
</dbReference>
<feature type="transmembrane region" description="Helical" evidence="5">
    <location>
        <begin position="502"/>
        <end position="521"/>
    </location>
</feature>
<organism evidence="7 8">
    <name type="scientific">Trypanosoma cruzi</name>
    <dbReference type="NCBI Taxonomy" id="5693"/>
    <lineage>
        <taxon>Eukaryota</taxon>
        <taxon>Discoba</taxon>
        <taxon>Euglenozoa</taxon>
        <taxon>Kinetoplastea</taxon>
        <taxon>Metakinetoplastina</taxon>
        <taxon>Trypanosomatida</taxon>
        <taxon>Trypanosomatidae</taxon>
        <taxon>Trypanosoma</taxon>
        <taxon>Schizotrypanum</taxon>
    </lineage>
</organism>
<evidence type="ECO:0000259" key="6">
    <source>
        <dbReference type="Pfam" id="PF06813"/>
    </source>
</evidence>
<dbReference type="VEuPathDB" id="TriTrypDB:TcBrA4_0090730"/>
<dbReference type="Pfam" id="PF06813">
    <property type="entry name" value="Nodulin-like"/>
    <property type="match status" value="1"/>
</dbReference>
<comment type="subcellular location">
    <subcellularLocation>
        <location evidence="1">Membrane</location>
        <topology evidence="1">Multi-pass membrane protein</topology>
    </subcellularLocation>
</comment>
<evidence type="ECO:0000313" key="7">
    <source>
        <dbReference type="EMBL" id="PWV13350.1"/>
    </source>
</evidence>
<keyword evidence="3 5" id="KW-1133">Transmembrane helix</keyword>
<dbReference type="VEuPathDB" id="TriTrypDB:TcG_01920"/>
<proteinExistence type="predicted"/>
<feature type="domain" description="Nodulin-like" evidence="6">
    <location>
        <begin position="13"/>
        <end position="278"/>
    </location>
</feature>
<dbReference type="GO" id="GO:0016020">
    <property type="term" value="C:membrane"/>
    <property type="evidence" value="ECO:0007669"/>
    <property type="project" value="UniProtKB-SubCell"/>
</dbReference>
<comment type="caution">
    <text evidence="7">The sequence shown here is derived from an EMBL/GenBank/DDBJ whole genome shotgun (WGS) entry which is preliminary data.</text>
</comment>
<feature type="transmembrane region" description="Helical" evidence="5">
    <location>
        <begin position="267"/>
        <end position="286"/>
    </location>
</feature>
<name>A0A2V2WXH3_TRYCR</name>
<evidence type="ECO:0000256" key="3">
    <source>
        <dbReference type="ARBA" id="ARBA00022989"/>
    </source>
</evidence>
<sequence>MGLFFIEWTAERRWFLQFFVSILICLNNGACFCFGIFSPYMKQKPFMYSQSDINLVSTVGVILSYFSLPTGFLYDHKGPKVILFIGTLLGFLGWLGMFLMFVNVGSPLLGTNVLVMCLFYGVLQFSSSFYETGSVLTNLDAFSCYQGRVIVIQKTFMGLGSSVIVQIYIAFFETHFAGIGPFLLFLLIYSLTVGVLGTLIVRLPSEKTQCLGLNVPDEEMIQSGGGESRLFRLPFNVGTGILFTSIAFILLVTLMENFISFSDADREAIGIVTIVLCVSFSFMILVTPSYSVNRGGYDTQSTAITAKTTTKAEAAAATTNTDVNAVTGDTATPTFPPSPPPLRFPLSSFPTEVIGKPANATNEIYATPCKKGGRENGLSLLSRGPRGYSHFREGLSPQDVDLDVPDAPDLTNGKEIELPLERERHVSRGWNSRSGENFAAESEAARQEVKLNSKSLWYNLRRRELWLMWYVCLASWSSATLVSTNSSQIYESMDFYGYSPTVNVVLVSIYGVASAIGRVFIGLAHPILVRKKIPVSSFFCIAPVLNVIGLPLFLAMKRGSLAIPFFVVGLATGVSWGSTILIIKGLFAPNNCGKHYSALYTAGIISPLIFNVGLFGPIYDFYSKRQGLWETRQCEGRVCIWIPLVICAIVNAIALPLSVYFVSRIVKARRVTLAFVGWYEC</sequence>
<evidence type="ECO:0000256" key="5">
    <source>
        <dbReference type="SAM" id="Phobius"/>
    </source>
</evidence>
<dbReference type="SUPFAM" id="SSF103473">
    <property type="entry name" value="MFS general substrate transporter"/>
    <property type="match status" value="2"/>
</dbReference>
<feature type="transmembrane region" description="Helical" evidence="5">
    <location>
        <begin position="533"/>
        <end position="555"/>
    </location>
</feature>
<dbReference type="FunFam" id="1.20.1250.20:FF:001014">
    <property type="entry name" value="Nodulin-like, putative"/>
    <property type="match status" value="1"/>
</dbReference>
<feature type="transmembrane region" description="Helical" evidence="5">
    <location>
        <begin position="599"/>
        <end position="620"/>
    </location>
</feature>
<feature type="transmembrane region" description="Helical" evidence="5">
    <location>
        <begin position="561"/>
        <end position="587"/>
    </location>
</feature>
<feature type="transmembrane region" description="Helical" evidence="5">
    <location>
        <begin position="233"/>
        <end position="255"/>
    </location>
</feature>
<evidence type="ECO:0000313" key="8">
    <source>
        <dbReference type="Proteomes" id="UP000246078"/>
    </source>
</evidence>
<keyword evidence="4 5" id="KW-0472">Membrane</keyword>
<feature type="transmembrane region" description="Helical" evidence="5">
    <location>
        <begin position="53"/>
        <end position="74"/>
    </location>
</feature>
<protein>
    <recommendedName>
        <fullName evidence="6">Nodulin-like domain-containing protein</fullName>
    </recommendedName>
</protein>
<feature type="transmembrane region" description="Helical" evidence="5">
    <location>
        <begin position="640"/>
        <end position="662"/>
    </location>
</feature>
<dbReference type="EMBL" id="PRFC01000044">
    <property type="protein sequence ID" value="PWV13350.1"/>
    <property type="molecule type" value="Genomic_DNA"/>
</dbReference>
<feature type="transmembrane region" description="Helical" evidence="5">
    <location>
        <begin position="108"/>
        <end position="130"/>
    </location>
</feature>
<feature type="transmembrane region" description="Helical" evidence="5">
    <location>
        <begin position="14"/>
        <end position="41"/>
    </location>
</feature>
<dbReference type="VEuPathDB" id="TriTrypDB:ECC02_002972"/>
<feature type="transmembrane region" description="Helical" evidence="5">
    <location>
        <begin position="81"/>
        <end position="102"/>
    </location>
</feature>
<dbReference type="Proteomes" id="UP000246078">
    <property type="component" value="Unassembled WGS sequence"/>
</dbReference>
<feature type="transmembrane region" description="Helical" evidence="5">
    <location>
        <begin position="151"/>
        <end position="172"/>
    </location>
</feature>
<dbReference type="VEuPathDB" id="TriTrypDB:TcCLB.504149.100"/>
<evidence type="ECO:0000256" key="1">
    <source>
        <dbReference type="ARBA" id="ARBA00004141"/>
    </source>
</evidence>
<evidence type="ECO:0000256" key="2">
    <source>
        <dbReference type="ARBA" id="ARBA00022692"/>
    </source>
</evidence>
<keyword evidence="2 5" id="KW-0812">Transmembrane</keyword>
<dbReference type="InterPro" id="IPR010658">
    <property type="entry name" value="Nodulin-like"/>
</dbReference>
<reference evidence="7 8" key="1">
    <citation type="journal article" date="2018" name="Microb. Genom.">
        <title>Expanding an expanded genome: long-read sequencing of Trypanosoma cruzi.</title>
        <authorList>
            <person name="Berna L."/>
            <person name="Rodriguez M."/>
            <person name="Chiribao M.L."/>
            <person name="Parodi-Talice A."/>
            <person name="Pita S."/>
            <person name="Rijo G."/>
            <person name="Alvarez-Valin F."/>
            <person name="Robello C."/>
        </authorList>
    </citation>
    <scope>NUCLEOTIDE SEQUENCE [LARGE SCALE GENOMIC DNA]</scope>
    <source>
        <strain evidence="7 8">TCC</strain>
    </source>
</reference>
<feature type="transmembrane region" description="Helical" evidence="5">
    <location>
        <begin position="178"/>
        <end position="201"/>
    </location>
</feature>
<gene>
    <name evidence="7" type="ORF">C3747_44g167</name>
</gene>
<dbReference type="VEuPathDB" id="TriTrypDB:C3747_44g167"/>
<dbReference type="VEuPathDB" id="TriTrypDB:Tc_MARK_2578"/>
<dbReference type="VEuPathDB" id="TriTrypDB:TcCL_ESM01713"/>
<dbReference type="VEuPathDB" id="TriTrypDB:C4B63_12g252"/>
<dbReference type="VEuPathDB" id="TriTrypDB:TCSYLVIO_001608"/>
<dbReference type="PANTHER" id="PTHR21576">
    <property type="entry name" value="UNCHARACTERIZED NODULIN-LIKE PROTEIN"/>
    <property type="match status" value="1"/>
</dbReference>